<dbReference type="Proteomes" id="UP000318585">
    <property type="component" value="Unassembled WGS sequence"/>
</dbReference>
<organism evidence="2 3">
    <name type="scientific">Flavobacterium franklandianum</name>
    <dbReference type="NCBI Taxonomy" id="2594430"/>
    <lineage>
        <taxon>Bacteria</taxon>
        <taxon>Pseudomonadati</taxon>
        <taxon>Bacteroidota</taxon>
        <taxon>Flavobacteriia</taxon>
        <taxon>Flavobacteriales</taxon>
        <taxon>Flavobacteriaceae</taxon>
        <taxon>Flavobacterium</taxon>
    </lineage>
</organism>
<comment type="caution">
    <text evidence="2">The sequence shown here is derived from an EMBL/GenBank/DDBJ whole genome shotgun (WGS) entry which is preliminary data.</text>
</comment>
<name>A0A553CLG9_9FLAO</name>
<dbReference type="SUPFAM" id="SSF52096">
    <property type="entry name" value="ClpP/crotonase"/>
    <property type="match status" value="1"/>
</dbReference>
<gene>
    <name evidence="2" type="ORF">FNW17_08320</name>
</gene>
<proteinExistence type="inferred from homology"/>
<dbReference type="CDD" id="cd06558">
    <property type="entry name" value="crotonase-like"/>
    <property type="match status" value="1"/>
</dbReference>
<sequence length="254" mass="27543">MALQNPNGFLLTTIENKIATLEFGHPASNSFPSNLLNRLTNELNNLSNNSVVSVIVLKSSGSGAFCAGASFDELLAVSNQEEATQFFSGFANVLNAMRNCSKIIIGRIHGKAVGGGVGIVAACDYALATTESTIKLSELALGIGPFVIEPAVTRKIGKSAMAEMTLETEWKSASWANQKGLFAQIFETTTELDSEISAFANKLANYNPETLVEMKKMFWEGTENWKPLLYERAEISGKLVLSDFSKKALNQFKK</sequence>
<accession>A0A553CLG9</accession>
<protein>
    <submittedName>
        <fullName evidence="2">Enoyl-CoA hydratase/isomerase family protein</fullName>
    </submittedName>
</protein>
<evidence type="ECO:0000313" key="3">
    <source>
        <dbReference type="Proteomes" id="UP000318585"/>
    </source>
</evidence>
<evidence type="ECO:0000256" key="1">
    <source>
        <dbReference type="ARBA" id="ARBA00005254"/>
    </source>
</evidence>
<dbReference type="InterPro" id="IPR029045">
    <property type="entry name" value="ClpP/crotonase-like_dom_sf"/>
</dbReference>
<dbReference type="AlphaFoldDB" id="A0A553CLG9"/>
<dbReference type="Gene3D" id="3.90.226.10">
    <property type="entry name" value="2-enoyl-CoA Hydratase, Chain A, domain 1"/>
    <property type="match status" value="1"/>
</dbReference>
<dbReference type="InterPro" id="IPR051683">
    <property type="entry name" value="Enoyl-CoA_Hydratase/Isomerase"/>
</dbReference>
<dbReference type="OrthoDB" id="638407at2"/>
<dbReference type="InterPro" id="IPR001753">
    <property type="entry name" value="Enoyl-CoA_hydra/iso"/>
</dbReference>
<keyword evidence="2" id="KW-0413">Isomerase</keyword>
<evidence type="ECO:0000313" key="2">
    <source>
        <dbReference type="EMBL" id="TRX21349.1"/>
    </source>
</evidence>
<dbReference type="PANTHER" id="PTHR42964:SF1">
    <property type="entry name" value="POLYKETIDE BIOSYNTHESIS ENOYL-COA HYDRATASE PKSH-RELATED"/>
    <property type="match status" value="1"/>
</dbReference>
<dbReference type="Pfam" id="PF00378">
    <property type="entry name" value="ECH_1"/>
    <property type="match status" value="1"/>
</dbReference>
<reference evidence="2 3" key="1">
    <citation type="submission" date="2019-07" db="EMBL/GenBank/DDBJ databases">
        <title>Novel species of Flavobacterium.</title>
        <authorList>
            <person name="Liu Q."/>
            <person name="Xin Y.-H."/>
        </authorList>
    </citation>
    <scope>NUCLEOTIDE SEQUENCE [LARGE SCALE GENOMIC DNA]</scope>
    <source>
        <strain evidence="2 3">LB3P56</strain>
    </source>
</reference>
<keyword evidence="3" id="KW-1185">Reference proteome</keyword>
<dbReference type="EMBL" id="VJZR01000005">
    <property type="protein sequence ID" value="TRX21349.1"/>
    <property type="molecule type" value="Genomic_DNA"/>
</dbReference>
<dbReference type="PANTHER" id="PTHR42964">
    <property type="entry name" value="ENOYL-COA HYDRATASE"/>
    <property type="match status" value="1"/>
</dbReference>
<dbReference type="GO" id="GO:0016853">
    <property type="term" value="F:isomerase activity"/>
    <property type="evidence" value="ECO:0007669"/>
    <property type="project" value="UniProtKB-KW"/>
</dbReference>
<dbReference type="RefSeq" id="WP_144071411.1">
    <property type="nucleotide sequence ID" value="NZ_VJZR01000005.1"/>
</dbReference>
<comment type="similarity">
    <text evidence="1">Belongs to the enoyl-CoA hydratase/isomerase family.</text>
</comment>